<sequence length="252" mass="27816">MLFDYYDKRLMRLAPVHPFDNQYGVRTSGALPGSVLRLGYSLKDTTAYVGYLGVQPSIVRRALNILPLHNDATFLDLGCGKGRALVVASEFPFREVVGVEITPELAKVAQENARVIAQNWPQRPPITVVNGDALDYELPGGKLVIFLYNPFGEDLVTKLLARIESALRTGPSNIWVVYINPVWGNIFDSSPTLSRIYAESIPYDPAEIGFGPDSSDLVVIWQDAKSTPVTDSESVDRQIVMTNFGLRAELAD</sequence>
<evidence type="ECO:0000313" key="3">
    <source>
        <dbReference type="Proteomes" id="UP000192374"/>
    </source>
</evidence>
<dbReference type="Proteomes" id="UP000192374">
    <property type="component" value="Unassembled WGS sequence"/>
</dbReference>
<dbReference type="SUPFAM" id="SSF53335">
    <property type="entry name" value="S-adenosyl-L-methionine-dependent methyltransferases"/>
    <property type="match status" value="1"/>
</dbReference>
<accession>A0ABX3T0C3</accession>
<dbReference type="InterPro" id="IPR029063">
    <property type="entry name" value="SAM-dependent_MTases_sf"/>
</dbReference>
<proteinExistence type="predicted"/>
<organism evidence="2 3">
    <name type="scientific">Mycobacterium noviomagense</name>
    <dbReference type="NCBI Taxonomy" id="459858"/>
    <lineage>
        <taxon>Bacteria</taxon>
        <taxon>Bacillati</taxon>
        <taxon>Actinomycetota</taxon>
        <taxon>Actinomycetes</taxon>
        <taxon>Mycobacteriales</taxon>
        <taxon>Mycobacteriaceae</taxon>
        <taxon>Mycobacterium</taxon>
    </lineage>
</organism>
<reference evidence="2 3" key="1">
    <citation type="submission" date="2017-02" db="EMBL/GenBank/DDBJ databases">
        <title>The new phylogeny of genus Mycobacterium.</title>
        <authorList>
            <person name="Tortoli E."/>
            <person name="Trovato A."/>
            <person name="Cirillo D.M."/>
        </authorList>
    </citation>
    <scope>NUCLEOTIDE SEQUENCE [LARGE SCALE GENOMIC DNA]</scope>
    <source>
        <strain evidence="2 3">DSM 45145</strain>
    </source>
</reference>
<comment type="caution">
    <text evidence="2">The sequence shown here is derived from an EMBL/GenBank/DDBJ whole genome shotgun (WGS) entry which is preliminary data.</text>
</comment>
<dbReference type="Pfam" id="PF13649">
    <property type="entry name" value="Methyltransf_25"/>
    <property type="match status" value="1"/>
</dbReference>
<keyword evidence="3" id="KW-1185">Reference proteome</keyword>
<dbReference type="CDD" id="cd02440">
    <property type="entry name" value="AdoMet_MTases"/>
    <property type="match status" value="1"/>
</dbReference>
<feature type="domain" description="Methyltransferase" evidence="1">
    <location>
        <begin position="75"/>
        <end position="170"/>
    </location>
</feature>
<dbReference type="EMBL" id="MVIC01000065">
    <property type="protein sequence ID" value="ORB11057.1"/>
    <property type="molecule type" value="Genomic_DNA"/>
</dbReference>
<evidence type="ECO:0000313" key="2">
    <source>
        <dbReference type="EMBL" id="ORB11057.1"/>
    </source>
</evidence>
<dbReference type="Gene3D" id="3.40.50.150">
    <property type="entry name" value="Vaccinia Virus protein VP39"/>
    <property type="match status" value="1"/>
</dbReference>
<name>A0ABX3T0C3_9MYCO</name>
<evidence type="ECO:0000259" key="1">
    <source>
        <dbReference type="Pfam" id="PF13649"/>
    </source>
</evidence>
<gene>
    <name evidence="2" type="ORF">BST37_21150</name>
</gene>
<dbReference type="InterPro" id="IPR041698">
    <property type="entry name" value="Methyltransf_25"/>
</dbReference>
<protein>
    <recommendedName>
        <fullName evidence="1">Methyltransferase domain-containing protein</fullName>
    </recommendedName>
</protein>